<sequence length="95" mass="10778">MDSSWLSVGVAIIALVITIINLVFGRTDKGQTTARDHDRRIHDCELAIERQRGDVAEKYATKHELREAVDDLKESINGRFDRLDAKLDKTEREAA</sequence>
<proteinExistence type="predicted"/>
<dbReference type="Proteomes" id="UP000027219">
    <property type="component" value="Unassembled WGS sequence"/>
</dbReference>
<dbReference type="RefSeq" id="WP_010437019.1">
    <property type="nucleotide sequence ID" value="NZ_JFFR01000025.1"/>
</dbReference>
<feature type="transmembrane region" description="Helical" evidence="1">
    <location>
        <begin position="6"/>
        <end position="25"/>
    </location>
</feature>
<organism evidence="2 3">
    <name type="scientific">Vibrio fortis</name>
    <dbReference type="NCBI Taxonomy" id="212667"/>
    <lineage>
        <taxon>Bacteria</taxon>
        <taxon>Pseudomonadati</taxon>
        <taxon>Pseudomonadota</taxon>
        <taxon>Gammaproteobacteria</taxon>
        <taxon>Vibrionales</taxon>
        <taxon>Vibrionaceae</taxon>
        <taxon>Vibrio</taxon>
    </lineage>
</organism>
<evidence type="ECO:0000256" key="1">
    <source>
        <dbReference type="SAM" id="Phobius"/>
    </source>
</evidence>
<reference evidence="2 3" key="1">
    <citation type="submission" date="2014-02" db="EMBL/GenBank/DDBJ databases">
        <title>Vibrio fortis Dalian14 Genome Sequencing.</title>
        <authorList>
            <person name="Wang Y."/>
            <person name="Song L."/>
            <person name="Liu G."/>
            <person name="Ding J."/>
        </authorList>
    </citation>
    <scope>NUCLEOTIDE SEQUENCE [LARGE SCALE GENOMIC DNA]</scope>
    <source>
        <strain evidence="2 3">Dalian14</strain>
    </source>
</reference>
<protein>
    <submittedName>
        <fullName evidence="2">Uncharacterized protein</fullName>
    </submittedName>
</protein>
<evidence type="ECO:0000313" key="3">
    <source>
        <dbReference type="Proteomes" id="UP000027219"/>
    </source>
</evidence>
<dbReference type="STRING" id="212667.VFDL14_01705"/>
<name>A0A066UU81_9VIBR</name>
<evidence type="ECO:0000313" key="2">
    <source>
        <dbReference type="EMBL" id="KDN27723.1"/>
    </source>
</evidence>
<dbReference type="OrthoDB" id="5906273at2"/>
<keyword evidence="3" id="KW-1185">Reference proteome</keyword>
<comment type="caution">
    <text evidence="2">The sequence shown here is derived from an EMBL/GenBank/DDBJ whole genome shotgun (WGS) entry which is preliminary data.</text>
</comment>
<dbReference type="EMBL" id="JFFR01000025">
    <property type="protein sequence ID" value="KDN27723.1"/>
    <property type="molecule type" value="Genomic_DNA"/>
</dbReference>
<keyword evidence="1" id="KW-1133">Transmembrane helix</keyword>
<keyword evidence="1" id="KW-0472">Membrane</keyword>
<accession>A0A066UU81</accession>
<gene>
    <name evidence="2" type="ORF">VFDL14_01705</name>
</gene>
<dbReference type="AlphaFoldDB" id="A0A066UU81"/>
<keyword evidence="1" id="KW-0812">Transmembrane</keyword>